<dbReference type="EMBL" id="BLVO01000012">
    <property type="protein sequence ID" value="GFM32831.1"/>
    <property type="molecule type" value="Genomic_DNA"/>
</dbReference>
<feature type="transmembrane region" description="Helical" evidence="1">
    <location>
        <begin position="68"/>
        <end position="85"/>
    </location>
</feature>
<keyword evidence="3" id="KW-1185">Reference proteome</keyword>
<feature type="transmembrane region" description="Helical" evidence="1">
    <location>
        <begin position="105"/>
        <end position="123"/>
    </location>
</feature>
<evidence type="ECO:0000313" key="2">
    <source>
        <dbReference type="EMBL" id="GFM32831.1"/>
    </source>
</evidence>
<accession>A0A7J0BHX8</accession>
<organism evidence="2 3">
    <name type="scientific">Desulfovibrio subterraneus</name>
    <dbReference type="NCBI Taxonomy" id="2718620"/>
    <lineage>
        <taxon>Bacteria</taxon>
        <taxon>Pseudomonadati</taxon>
        <taxon>Thermodesulfobacteriota</taxon>
        <taxon>Desulfovibrionia</taxon>
        <taxon>Desulfovibrionales</taxon>
        <taxon>Desulfovibrionaceae</taxon>
        <taxon>Desulfovibrio</taxon>
    </lineage>
</organism>
<dbReference type="PROSITE" id="PS51108">
    <property type="entry name" value="PTS_EIID"/>
    <property type="match status" value="1"/>
</dbReference>
<comment type="caution">
    <text evidence="2">The sequence shown here is derived from an EMBL/GenBank/DDBJ whole genome shotgun (WGS) entry which is preliminary data.</text>
</comment>
<feature type="transmembrane region" description="Helical" evidence="1">
    <location>
        <begin position="237"/>
        <end position="257"/>
    </location>
</feature>
<keyword evidence="1" id="KW-0812">Transmembrane</keyword>
<feature type="transmembrane region" description="Helical" evidence="1">
    <location>
        <begin position="135"/>
        <end position="160"/>
    </location>
</feature>
<dbReference type="Pfam" id="PF03613">
    <property type="entry name" value="EIID-AGA"/>
    <property type="match status" value="1"/>
</dbReference>
<evidence type="ECO:0000313" key="3">
    <source>
        <dbReference type="Proteomes" id="UP000503840"/>
    </source>
</evidence>
<keyword evidence="1" id="KW-1133">Transmembrane helix</keyword>
<dbReference type="AlphaFoldDB" id="A0A7J0BHX8"/>
<sequence>MKTMTDARTLLRCFLRTYLVGAAFNTRGLQNVGIVYAMEPGLRAIYPDPKQRRDARKRYLKHYNTHPFWTPLLVGTFLSLEALIARGKAPPEMLTTLKDTTTYTLSAIGDSVFGGSFLVFWSLTTTCMLVANLHWAALCWTGLLFLSLQAFKLFTFAAGLRGGLKVLNMLRNWDLINWGERLKLANAVVLVILLYEVWPGAHPQYAWERPGELAWGLASAGLCLAGWVLARFHLSRIILFFILALVAAAVPMLTGYFSSGI</sequence>
<dbReference type="GO" id="GO:0009401">
    <property type="term" value="P:phosphoenolpyruvate-dependent sugar phosphotransferase system"/>
    <property type="evidence" value="ECO:0007669"/>
    <property type="project" value="InterPro"/>
</dbReference>
<reference evidence="2 3" key="1">
    <citation type="submission" date="2020-05" db="EMBL/GenBank/DDBJ databases">
        <title>Draft genome sequence of Desulfovibrio sp. strain HN2T.</title>
        <authorList>
            <person name="Ueno A."/>
            <person name="Tamazawa S."/>
            <person name="Tamamura S."/>
            <person name="Murakami T."/>
            <person name="Kiyama T."/>
            <person name="Inomata H."/>
            <person name="Amano Y."/>
            <person name="Miyakawa K."/>
            <person name="Tamaki H."/>
            <person name="Naganuma T."/>
            <person name="Kaneko K."/>
        </authorList>
    </citation>
    <scope>NUCLEOTIDE SEQUENCE [LARGE SCALE GENOMIC DNA]</scope>
    <source>
        <strain evidence="2 3">HN2</strain>
    </source>
</reference>
<name>A0A7J0BHX8_9BACT</name>
<feature type="transmembrane region" description="Helical" evidence="1">
    <location>
        <begin position="213"/>
        <end position="230"/>
    </location>
</feature>
<dbReference type="Proteomes" id="UP000503840">
    <property type="component" value="Unassembled WGS sequence"/>
</dbReference>
<keyword evidence="1" id="KW-0472">Membrane</keyword>
<dbReference type="InterPro" id="IPR004704">
    <property type="entry name" value="PTS_IID_man"/>
</dbReference>
<evidence type="ECO:0000256" key="1">
    <source>
        <dbReference type="SAM" id="Phobius"/>
    </source>
</evidence>
<gene>
    <name evidence="2" type="ORF">DSM101010T_11960</name>
</gene>
<dbReference type="GO" id="GO:0016020">
    <property type="term" value="C:membrane"/>
    <property type="evidence" value="ECO:0007669"/>
    <property type="project" value="InterPro"/>
</dbReference>
<protein>
    <submittedName>
        <fullName evidence="2">PTS 3-keto-L-gulonate transporter subunit IIA</fullName>
    </submittedName>
</protein>
<proteinExistence type="predicted"/>